<feature type="region of interest" description="Disordered" evidence="1">
    <location>
        <begin position="630"/>
        <end position="651"/>
    </location>
</feature>
<reference evidence="2 3" key="1">
    <citation type="journal article" date="2018" name="Mol. Ecol.">
        <title>The obligate alkalophilic soda-lake fungus Sodiomyces alkalinus has shifted to a protein diet.</title>
        <authorList>
            <person name="Grum-Grzhimaylo A.A."/>
            <person name="Falkoski D.L."/>
            <person name="van den Heuvel J."/>
            <person name="Valero-Jimenez C.A."/>
            <person name="Min B."/>
            <person name="Choi I.G."/>
            <person name="Lipzen A."/>
            <person name="Daum C.G."/>
            <person name="Aanen D.K."/>
            <person name="Tsang A."/>
            <person name="Henrissat B."/>
            <person name="Bilanenko E.N."/>
            <person name="de Vries R.P."/>
            <person name="van Kan J.A.L."/>
            <person name="Grigoriev I.V."/>
            <person name="Debets A.J.M."/>
        </authorList>
    </citation>
    <scope>NUCLEOTIDE SEQUENCE [LARGE SCALE GENOMIC DNA]</scope>
    <source>
        <strain evidence="2 3">F11</strain>
    </source>
</reference>
<evidence type="ECO:0000313" key="2">
    <source>
        <dbReference type="EMBL" id="ROT42732.1"/>
    </source>
</evidence>
<keyword evidence="3" id="KW-1185">Reference proteome</keyword>
<sequence length="778" mass="87004">MVPSKFVQLFIVFSEHLNYKARLEPVVITTPQHHFNPPTSQPHNFPTEQSHPPQEPRASFRRSTTWVSGKFACRCAGASLFYRQRSTTSSYAYTPYNLSDVQSLVYVLLQLLVILIPTLPPSPSVRRLSNGVTSLSSLLSVSHSLCIFLQPLTLLYRHLSTPVFGRFLRNGKLPNRKLSTSCLVCFRVWFIVAPLPKSRFTLVDLRSCDLHFSPPFALLPRILEVWMDDFSLKQPGVERPSGPVALPRMANVDQKDIPPPTPVTLPHDHPDFHRLPPAPTKSTTPLVKYLQSISRSSDVTTPIFEALGVHVIPVRSPRDLIPDPAYIPDFDAWDQLSPDEAQERNDETKRPLNTGAQSPGCQTYQDRKRELSIDNEDAFRVVTRTPPPTGKQPIRLGNSREFFNCLESIAGFWDDTPRPQQPVTTESPETDKDKSSQGGGQPGNRQPVTCRTAAGASMPHEYRLGLVHGFLKLVAYDFGCSPSPSRVEPRLHLKEHKADTPSHPAPRNSYIPSTCTFIFRSPRSRDEARKGLVDGPIAAISARATTNFAAEIDHNFDFARELIAALLTAQHRAREGKTEQRPGQGQWWTTRKRWGGGSGGPIGREIERAAEWDAAQGGKDGPVAKMNAATATVSGSSSGSSPGMPAPKRPRKQMSIYDSYRMIRPPSASWDPRTRYEAIGKVPGSGYDDIFLVSCLFHHVSVLRVRVPDRLLEVLQGASEGEEPRSWGELEVRRTPWFDLFLVEERLEALKIVWAVMAWMMRKPEEENRDGDVTMVGT</sequence>
<name>A0A3N2Q7L2_SODAK</name>
<evidence type="ECO:0000313" key="3">
    <source>
        <dbReference type="Proteomes" id="UP000272025"/>
    </source>
</evidence>
<protein>
    <submittedName>
        <fullName evidence="2">Uncharacterized protein</fullName>
    </submittedName>
</protein>
<dbReference type="OrthoDB" id="5407653at2759"/>
<feature type="region of interest" description="Disordered" evidence="1">
    <location>
        <begin position="31"/>
        <end position="59"/>
    </location>
</feature>
<gene>
    <name evidence="2" type="ORF">SODALDRAFT_354917</name>
</gene>
<dbReference type="Proteomes" id="UP000272025">
    <property type="component" value="Unassembled WGS sequence"/>
</dbReference>
<feature type="compositionally biased region" description="Polar residues" evidence="1">
    <location>
        <begin position="354"/>
        <end position="364"/>
    </location>
</feature>
<dbReference type="AlphaFoldDB" id="A0A3N2Q7L2"/>
<feature type="compositionally biased region" description="Basic and acidic residues" evidence="1">
    <location>
        <begin position="341"/>
        <end position="350"/>
    </location>
</feature>
<feature type="region of interest" description="Disordered" evidence="1">
    <location>
        <begin position="339"/>
        <end position="397"/>
    </location>
</feature>
<dbReference type="STRING" id="1314773.A0A3N2Q7L2"/>
<feature type="region of interest" description="Disordered" evidence="1">
    <location>
        <begin position="412"/>
        <end position="450"/>
    </location>
</feature>
<dbReference type="EMBL" id="ML119051">
    <property type="protein sequence ID" value="ROT42732.1"/>
    <property type="molecule type" value="Genomic_DNA"/>
</dbReference>
<proteinExistence type="predicted"/>
<accession>A0A3N2Q7L2</accession>
<feature type="region of interest" description="Disordered" evidence="1">
    <location>
        <begin position="574"/>
        <end position="599"/>
    </location>
</feature>
<dbReference type="GeneID" id="39582245"/>
<feature type="compositionally biased region" description="Polar residues" evidence="1">
    <location>
        <begin position="31"/>
        <end position="52"/>
    </location>
</feature>
<organism evidence="2 3">
    <name type="scientific">Sodiomyces alkalinus (strain CBS 110278 / VKM F-3762 / F11)</name>
    <name type="common">Alkaliphilic filamentous fungus</name>
    <dbReference type="NCBI Taxonomy" id="1314773"/>
    <lineage>
        <taxon>Eukaryota</taxon>
        <taxon>Fungi</taxon>
        <taxon>Dikarya</taxon>
        <taxon>Ascomycota</taxon>
        <taxon>Pezizomycotina</taxon>
        <taxon>Sordariomycetes</taxon>
        <taxon>Hypocreomycetidae</taxon>
        <taxon>Glomerellales</taxon>
        <taxon>Plectosphaerellaceae</taxon>
        <taxon>Sodiomyces</taxon>
    </lineage>
</organism>
<dbReference type="RefSeq" id="XP_028470538.1">
    <property type="nucleotide sequence ID" value="XM_028613767.1"/>
</dbReference>
<evidence type="ECO:0000256" key="1">
    <source>
        <dbReference type="SAM" id="MobiDB-lite"/>
    </source>
</evidence>